<dbReference type="GO" id="GO:0003677">
    <property type="term" value="F:DNA binding"/>
    <property type="evidence" value="ECO:0007669"/>
    <property type="project" value="InterPro"/>
</dbReference>
<organism evidence="2 3">
    <name type="scientific">Flavobacterium anhuiense</name>
    <dbReference type="NCBI Taxonomy" id="459526"/>
    <lineage>
        <taxon>Bacteria</taxon>
        <taxon>Pseudomonadati</taxon>
        <taxon>Bacteroidota</taxon>
        <taxon>Flavobacteriia</taxon>
        <taxon>Flavobacteriales</taxon>
        <taxon>Flavobacteriaceae</taxon>
        <taxon>Flavobacterium</taxon>
    </lineage>
</organism>
<gene>
    <name evidence="2" type="ORF">NU08_3354</name>
</gene>
<dbReference type="InterPro" id="IPR002686">
    <property type="entry name" value="Transposase_17"/>
</dbReference>
<comment type="caution">
    <text evidence="2">The sequence shown here is derived from an EMBL/GenBank/DDBJ whole genome shotgun (WGS) entry which is preliminary data.</text>
</comment>
<dbReference type="GO" id="GO:0006313">
    <property type="term" value="P:DNA transposition"/>
    <property type="evidence" value="ECO:0007669"/>
    <property type="project" value="InterPro"/>
</dbReference>
<dbReference type="RefSeq" id="WP_317126365.1">
    <property type="nucleotide sequence ID" value="NZ_JUIV01000014.1"/>
</dbReference>
<reference evidence="2 3" key="1">
    <citation type="submission" date="2014-12" db="EMBL/GenBank/DDBJ databases">
        <title>Genome sequence of Flavobacterium anhuiense RCM74.</title>
        <authorList>
            <person name="Kim J.F."/>
            <person name="Song J.Y."/>
            <person name="Kwak M.-J."/>
            <person name="Lee S.-W."/>
        </authorList>
    </citation>
    <scope>NUCLEOTIDE SEQUENCE [LARGE SCALE GENOMIC DNA]</scope>
    <source>
        <strain evidence="2 3">RCM74</strain>
    </source>
</reference>
<dbReference type="SMART" id="SM01321">
    <property type="entry name" value="Y1_Tnp"/>
    <property type="match status" value="1"/>
</dbReference>
<dbReference type="AlphaFoldDB" id="A0A444VVQ3"/>
<protein>
    <submittedName>
        <fullName evidence="2">Transposase IS200-family protein</fullName>
    </submittedName>
</protein>
<dbReference type="Pfam" id="PF01797">
    <property type="entry name" value="Y1_Tnp"/>
    <property type="match status" value="1"/>
</dbReference>
<dbReference type="NCBIfam" id="NF033573">
    <property type="entry name" value="transpos_IS200"/>
    <property type="match status" value="1"/>
</dbReference>
<evidence type="ECO:0000313" key="3">
    <source>
        <dbReference type="Proteomes" id="UP000290433"/>
    </source>
</evidence>
<dbReference type="Gene3D" id="3.30.70.1290">
    <property type="entry name" value="Transposase IS200-like"/>
    <property type="match status" value="1"/>
</dbReference>
<dbReference type="PANTHER" id="PTHR33360:SF2">
    <property type="entry name" value="TRANSPOSASE FOR INSERTION SEQUENCE ELEMENT IS200"/>
    <property type="match status" value="1"/>
</dbReference>
<dbReference type="SUPFAM" id="SSF143422">
    <property type="entry name" value="Transposase IS200-like"/>
    <property type="match status" value="1"/>
</dbReference>
<evidence type="ECO:0000313" key="2">
    <source>
        <dbReference type="EMBL" id="RYJ37580.1"/>
    </source>
</evidence>
<feature type="domain" description="Transposase IS200-like" evidence="1">
    <location>
        <begin position="5"/>
        <end position="118"/>
    </location>
</feature>
<accession>A0A444VVQ3</accession>
<dbReference type="Proteomes" id="UP000290433">
    <property type="component" value="Unassembled WGS sequence"/>
</dbReference>
<sequence>MANTYTQLHIQFVFAVKYRKALIAKEWKDKLHQYITGIIQANSHKMLCINSMPDHIHIFIGMRPTQSISALVQNVKTETSKWIKEQKLSQDFSWQEGYGAFSYSRSHVPNVIQYIQNQEQHHKKETFLEEYQKLLKAFEIEFDYQYIFKEPLIMSNVPTGRNEQSHLFFLPMKCSDGTCF</sequence>
<proteinExistence type="predicted"/>
<dbReference type="InterPro" id="IPR036515">
    <property type="entry name" value="Transposase_17_sf"/>
</dbReference>
<dbReference type="GO" id="GO:0004803">
    <property type="term" value="F:transposase activity"/>
    <property type="evidence" value="ECO:0007669"/>
    <property type="project" value="InterPro"/>
</dbReference>
<evidence type="ECO:0000259" key="1">
    <source>
        <dbReference type="SMART" id="SM01321"/>
    </source>
</evidence>
<name>A0A444VVQ3_9FLAO</name>
<dbReference type="PANTHER" id="PTHR33360">
    <property type="entry name" value="TRANSPOSASE FOR INSERTION SEQUENCE ELEMENT IS200"/>
    <property type="match status" value="1"/>
</dbReference>
<dbReference type="EMBL" id="JUIV01000014">
    <property type="protein sequence ID" value="RYJ37580.1"/>
    <property type="molecule type" value="Genomic_DNA"/>
</dbReference>